<dbReference type="EMBL" id="CP003732">
    <property type="protein sequence ID" value="AFV12457.1"/>
    <property type="molecule type" value="Genomic_DNA"/>
</dbReference>
<dbReference type="STRING" id="1089553.Tph_c22670"/>
<keyword evidence="2 5" id="KW-0645">Protease</keyword>
<dbReference type="Gene3D" id="3.40.50.1450">
    <property type="entry name" value="HybD-like"/>
    <property type="match status" value="1"/>
</dbReference>
<dbReference type="GO" id="GO:0008047">
    <property type="term" value="F:enzyme activator activity"/>
    <property type="evidence" value="ECO:0007669"/>
    <property type="project" value="InterPro"/>
</dbReference>
<dbReference type="InterPro" id="IPR023430">
    <property type="entry name" value="Pept_HybD-like_dom_sf"/>
</dbReference>
<dbReference type="HOGENOM" id="CLU_099037_0_2_9"/>
<dbReference type="OrthoDB" id="9794619at2"/>
<dbReference type="PANTHER" id="PTHR30302">
    <property type="entry name" value="HYDROGENASE 1 MATURATION PROTEASE"/>
    <property type="match status" value="1"/>
</dbReference>
<dbReference type="EC" id="3.4.-.-" evidence="5"/>
<comment type="similarity">
    <text evidence="1">Belongs to the peptidase A31 family.</text>
</comment>
<dbReference type="InterPro" id="IPR000671">
    <property type="entry name" value="Peptidase_A31"/>
</dbReference>
<dbReference type="GO" id="GO:0016485">
    <property type="term" value="P:protein processing"/>
    <property type="evidence" value="ECO:0007669"/>
    <property type="project" value="TreeGrafter"/>
</dbReference>
<evidence type="ECO:0000256" key="2">
    <source>
        <dbReference type="ARBA" id="ARBA00022670"/>
    </source>
</evidence>
<accession>K4LK59</accession>
<dbReference type="KEGG" id="tpz:Tph_c22670"/>
<keyword evidence="3" id="KW-0064">Aspartyl protease</keyword>
<dbReference type="SUPFAM" id="SSF53163">
    <property type="entry name" value="HybD-like"/>
    <property type="match status" value="1"/>
</dbReference>
<evidence type="ECO:0000313" key="6">
    <source>
        <dbReference type="Proteomes" id="UP000000467"/>
    </source>
</evidence>
<keyword evidence="6" id="KW-1185">Reference proteome</keyword>
<dbReference type="GO" id="GO:0004190">
    <property type="term" value="F:aspartic-type endopeptidase activity"/>
    <property type="evidence" value="ECO:0007669"/>
    <property type="project" value="UniProtKB-KW"/>
</dbReference>
<dbReference type="NCBIfam" id="TIGR00072">
    <property type="entry name" value="hydrog_prot"/>
    <property type="match status" value="1"/>
</dbReference>
<proteinExistence type="inferred from homology"/>
<dbReference type="AlphaFoldDB" id="K4LK59"/>
<protein>
    <submittedName>
        <fullName evidence="5">Hydrogenase maturation protease</fullName>
        <ecNumber evidence="5">3.4.-.-</ecNumber>
    </submittedName>
</protein>
<sequence length="158" mass="16524">MRKGRLAMGKKIVVGIGNLLLKDDGVGVHVIRALEGKSLSPEVELIDGGTAGCDLLPLLAGAEKIIVVDALQGGGPPGAIYRLTPEDCGRQSGDGTISLHDLGILVAFHDLQMLEGKPVPAVIIGVEPGEIGVGMELTPQVKATIPRVLELIEQELER</sequence>
<organism evidence="5 6">
    <name type="scientific">Thermacetogenium phaeum (strain ATCC BAA-254 / DSM 26808 / PB)</name>
    <dbReference type="NCBI Taxonomy" id="1089553"/>
    <lineage>
        <taxon>Bacteria</taxon>
        <taxon>Bacillati</taxon>
        <taxon>Bacillota</taxon>
        <taxon>Clostridia</taxon>
        <taxon>Thermoanaerobacterales</taxon>
        <taxon>Thermoanaerobacteraceae</taxon>
        <taxon>Thermacetogenium</taxon>
    </lineage>
</organism>
<dbReference type="CDD" id="cd00518">
    <property type="entry name" value="H2MP"/>
    <property type="match status" value="1"/>
</dbReference>
<dbReference type="PRINTS" id="PR00446">
    <property type="entry name" value="HYDRGNUPTAKE"/>
</dbReference>
<evidence type="ECO:0000313" key="5">
    <source>
        <dbReference type="EMBL" id="AFV12457.1"/>
    </source>
</evidence>
<dbReference type="Proteomes" id="UP000000467">
    <property type="component" value="Chromosome"/>
</dbReference>
<evidence type="ECO:0000256" key="1">
    <source>
        <dbReference type="ARBA" id="ARBA00006814"/>
    </source>
</evidence>
<evidence type="ECO:0000256" key="3">
    <source>
        <dbReference type="ARBA" id="ARBA00022750"/>
    </source>
</evidence>
<reference evidence="5 6" key="1">
    <citation type="journal article" date="2012" name="BMC Genomics">
        <title>Genome-guided analysis of physiological and morphological traits of the fermentative acetate oxidizer Thermacetogenium phaeum.</title>
        <authorList>
            <person name="Oehler D."/>
            <person name="Poehlein A."/>
            <person name="Leimbach A."/>
            <person name="Muller N."/>
            <person name="Daniel R."/>
            <person name="Gottschalk G."/>
            <person name="Schink B."/>
        </authorList>
    </citation>
    <scope>NUCLEOTIDE SEQUENCE [LARGE SCALE GENOMIC DNA]</scope>
    <source>
        <strain evidence="6">ATCC BAA-254 / DSM 26808 / PB</strain>
    </source>
</reference>
<gene>
    <name evidence="5" type="ordered locus">Tph_c22670</name>
</gene>
<keyword evidence="4 5" id="KW-0378">Hydrolase</keyword>
<dbReference type="Pfam" id="PF01750">
    <property type="entry name" value="HycI"/>
    <property type="match status" value="1"/>
</dbReference>
<evidence type="ECO:0000256" key="4">
    <source>
        <dbReference type="ARBA" id="ARBA00022801"/>
    </source>
</evidence>
<dbReference type="PANTHER" id="PTHR30302:SF1">
    <property type="entry name" value="HYDROGENASE 2 MATURATION PROTEASE"/>
    <property type="match status" value="1"/>
</dbReference>
<name>K4LK59_THEPS</name>
<dbReference type="eggNOG" id="COG0680">
    <property type="taxonomic scope" value="Bacteria"/>
</dbReference>
<dbReference type="RefSeq" id="WP_015051329.1">
    <property type="nucleotide sequence ID" value="NC_018870.1"/>
</dbReference>